<name>A0AA37MED8_SEGBR</name>
<dbReference type="InterPro" id="IPR005538">
    <property type="entry name" value="LrgA/CidA"/>
</dbReference>
<dbReference type="RefSeq" id="WP_006282167.1">
    <property type="nucleotide sequence ID" value="NZ_BPTR01000001.1"/>
</dbReference>
<gene>
    <name evidence="7" type="primary">lrgA</name>
    <name evidence="8" type="ORF">CIK91_07540</name>
    <name evidence="7" type="ORF">PRRU23_19380</name>
</gene>
<keyword evidence="9" id="KW-1185">Reference proteome</keyword>
<feature type="transmembrane region" description="Helical" evidence="6">
    <location>
        <begin position="24"/>
        <end position="43"/>
    </location>
</feature>
<evidence type="ECO:0000313" key="8">
    <source>
        <dbReference type="EMBL" id="OYP55348.1"/>
    </source>
</evidence>
<dbReference type="AlphaFoldDB" id="A0AA37MED8"/>
<evidence type="ECO:0000313" key="7">
    <source>
        <dbReference type="EMBL" id="GJG28238.1"/>
    </source>
</evidence>
<protein>
    <submittedName>
        <fullName evidence="7">Antiholin-like protein LrgA</fullName>
    </submittedName>
    <submittedName>
        <fullName evidence="8">CidA/LrgA family protein</fullName>
    </submittedName>
</protein>
<keyword evidence="4 6" id="KW-1133">Transmembrane helix</keyword>
<evidence type="ECO:0000313" key="10">
    <source>
        <dbReference type="Proteomes" id="UP000887043"/>
    </source>
</evidence>
<reference evidence="8 9" key="1">
    <citation type="submission" date="2017-08" db="EMBL/GenBank/DDBJ databases">
        <title>Comparative genomics of non-oral Prevotella species.</title>
        <authorList>
            <person name="Accetto T."/>
            <person name="Nograsek B."/>
            <person name="Avgustin G."/>
        </authorList>
    </citation>
    <scope>NUCLEOTIDE SEQUENCE [LARGE SCALE GENOMIC DNA]</scope>
    <source>
        <strain evidence="8 9">TC1-1</strain>
    </source>
</reference>
<keyword evidence="3 6" id="KW-0812">Transmembrane</keyword>
<dbReference type="PANTHER" id="PTHR33931:SF2">
    <property type="entry name" value="HOLIN-LIKE PROTEIN CIDA"/>
    <property type="match status" value="1"/>
</dbReference>
<evidence type="ECO:0000313" key="9">
    <source>
        <dbReference type="Proteomes" id="UP000216189"/>
    </source>
</evidence>
<organism evidence="7 10">
    <name type="scientific">Segatella bryantii</name>
    <name type="common">Prevotella bryantii</name>
    <dbReference type="NCBI Taxonomy" id="77095"/>
    <lineage>
        <taxon>Bacteria</taxon>
        <taxon>Pseudomonadati</taxon>
        <taxon>Bacteroidota</taxon>
        <taxon>Bacteroidia</taxon>
        <taxon>Bacteroidales</taxon>
        <taxon>Prevotellaceae</taxon>
        <taxon>Segatella</taxon>
    </lineage>
</organism>
<evidence type="ECO:0000256" key="1">
    <source>
        <dbReference type="ARBA" id="ARBA00004651"/>
    </source>
</evidence>
<feature type="transmembrane region" description="Helical" evidence="6">
    <location>
        <begin position="55"/>
        <end position="79"/>
    </location>
</feature>
<evidence type="ECO:0000256" key="5">
    <source>
        <dbReference type="ARBA" id="ARBA00023136"/>
    </source>
</evidence>
<keyword evidence="5 6" id="KW-0472">Membrane</keyword>
<dbReference type="Proteomes" id="UP000216189">
    <property type="component" value="Unassembled WGS sequence"/>
</dbReference>
<comment type="caution">
    <text evidence="7">The sequence shown here is derived from an EMBL/GenBank/DDBJ whole genome shotgun (WGS) entry which is preliminary data.</text>
</comment>
<feature type="transmembrane region" description="Helical" evidence="6">
    <location>
        <begin position="85"/>
        <end position="111"/>
    </location>
</feature>
<comment type="subcellular location">
    <subcellularLocation>
        <location evidence="1">Cell membrane</location>
        <topology evidence="1">Multi-pass membrane protein</topology>
    </subcellularLocation>
</comment>
<dbReference type="GO" id="GO:0005886">
    <property type="term" value="C:plasma membrane"/>
    <property type="evidence" value="ECO:0007669"/>
    <property type="project" value="UniProtKB-SubCell"/>
</dbReference>
<dbReference type="PANTHER" id="PTHR33931">
    <property type="entry name" value="HOLIN-LIKE PROTEIN CIDA-RELATED"/>
    <property type="match status" value="1"/>
</dbReference>
<proteinExistence type="predicted"/>
<keyword evidence="2" id="KW-1003">Cell membrane</keyword>
<sequence length="133" mass="14976">MKFLIQFLIIVTFAFVGEVLHDIIPLPIPASIYGIILLFVFLQKKWIKVKDIRETSIFLIAIMPVMFIPAAAGLINSWAVIRPSLVQYIFITFFTTFLVMGAAGISTQYVIRRGKAKNNQVKQVVTKGKESAE</sequence>
<evidence type="ECO:0000256" key="3">
    <source>
        <dbReference type="ARBA" id="ARBA00022692"/>
    </source>
</evidence>
<evidence type="ECO:0000256" key="6">
    <source>
        <dbReference type="SAM" id="Phobius"/>
    </source>
</evidence>
<dbReference type="GeneID" id="72478512"/>
<evidence type="ECO:0000256" key="2">
    <source>
        <dbReference type="ARBA" id="ARBA00022475"/>
    </source>
</evidence>
<dbReference type="Pfam" id="PF03788">
    <property type="entry name" value="LrgA"/>
    <property type="match status" value="1"/>
</dbReference>
<dbReference type="EMBL" id="NPJF01000030">
    <property type="protein sequence ID" value="OYP55348.1"/>
    <property type="molecule type" value="Genomic_DNA"/>
</dbReference>
<reference evidence="7" key="2">
    <citation type="submission" date="2021-08" db="EMBL/GenBank/DDBJ databases">
        <title>Prevotella lacticifex sp. nov., isolated from rumen of cow.</title>
        <authorList>
            <person name="Shinkai T."/>
            <person name="Ikeyama N."/>
            <person name="Kumagai M."/>
            <person name="Ohmori H."/>
            <person name="Sakamoto M."/>
            <person name="Ohkuma M."/>
            <person name="Mitsumori M."/>
        </authorList>
    </citation>
    <scope>NUCLEOTIDE SEQUENCE</scope>
    <source>
        <strain evidence="7">DSM 11371</strain>
    </source>
</reference>
<dbReference type="EMBL" id="BPTR01000001">
    <property type="protein sequence ID" value="GJG28238.1"/>
    <property type="molecule type" value="Genomic_DNA"/>
</dbReference>
<evidence type="ECO:0000256" key="4">
    <source>
        <dbReference type="ARBA" id="ARBA00022989"/>
    </source>
</evidence>
<dbReference type="Proteomes" id="UP000887043">
    <property type="component" value="Unassembled WGS sequence"/>
</dbReference>
<accession>A0AA37MED8</accession>